<dbReference type="EMBL" id="CP022415">
    <property type="protein sequence ID" value="ASM73042.1"/>
    <property type="molecule type" value="Genomic_DNA"/>
</dbReference>
<dbReference type="AlphaFoldDB" id="A0A221K1Z6"/>
<proteinExistence type="predicted"/>
<sequence length="140" mass="15790">MKASHIQPWYAFGSDQVEPDRATLALLRIAACGCRASARMEVEQACAIIDASPDKALHTLLAALPVAFGRPTRFYQLGSSELSFDERWLLSAIDAARREDSDSEYFLITRRVPAHFRRWVAFLVRRVADAMDRSTLYANI</sequence>
<accession>A0A221K1Z6</accession>
<keyword evidence="2" id="KW-1185">Reference proteome</keyword>
<evidence type="ECO:0000313" key="2">
    <source>
        <dbReference type="Proteomes" id="UP000199754"/>
    </source>
</evidence>
<reference evidence="1 2" key="1">
    <citation type="submission" date="2017-07" db="EMBL/GenBank/DDBJ databases">
        <title>Genome Sequence of Sulfitobacter pseudonitzschiae Strain SMR1 Isolated from a culture of the Diatom Skeletonema marinoi.</title>
        <authorList>
            <person name="Topel M."/>
            <person name="Pinder M.I.M."/>
            <person name="Johansson O.N."/>
            <person name="Kourtchenko O."/>
            <person name="Godhe A."/>
            <person name="Clarke A.K."/>
        </authorList>
    </citation>
    <scope>NUCLEOTIDE SEQUENCE [LARGE SCALE GENOMIC DNA]</scope>
    <source>
        <strain evidence="1 2">SMR1</strain>
    </source>
</reference>
<organism evidence="1 2">
    <name type="scientific">Pseudosulfitobacter pseudonitzschiae</name>
    <dbReference type="NCBI Taxonomy" id="1402135"/>
    <lineage>
        <taxon>Bacteria</taxon>
        <taxon>Pseudomonadati</taxon>
        <taxon>Pseudomonadota</taxon>
        <taxon>Alphaproteobacteria</taxon>
        <taxon>Rhodobacterales</taxon>
        <taxon>Roseobacteraceae</taxon>
        <taxon>Pseudosulfitobacter</taxon>
    </lineage>
</organism>
<dbReference type="Proteomes" id="UP000199754">
    <property type="component" value="Chromosome"/>
</dbReference>
<dbReference type="KEGG" id="spse:SULPSESMR1_02241"/>
<name>A0A221K1Z6_9RHOB</name>
<protein>
    <submittedName>
        <fullName evidence="1">Uncharacterized protein</fullName>
    </submittedName>
</protein>
<gene>
    <name evidence="1" type="ORF">SULPSESMR1_02241</name>
</gene>
<evidence type="ECO:0000313" key="1">
    <source>
        <dbReference type="EMBL" id="ASM73042.1"/>
    </source>
</evidence>
<dbReference type="RefSeq" id="WP_089420875.1">
    <property type="nucleotide sequence ID" value="NZ_JBMGNR010000004.1"/>
</dbReference>